<dbReference type="InterPro" id="IPR043502">
    <property type="entry name" value="DNA/RNA_pol_sf"/>
</dbReference>
<evidence type="ECO:0000313" key="2">
    <source>
        <dbReference type="EMBL" id="KAL3398486.1"/>
    </source>
</evidence>
<dbReference type="Gene3D" id="3.10.10.10">
    <property type="entry name" value="HIV Type 1 Reverse Transcriptase, subunit A, domain 1"/>
    <property type="match status" value="1"/>
</dbReference>
<gene>
    <name evidence="2" type="ORF">TKK_007642</name>
</gene>
<feature type="region of interest" description="Disordered" evidence="1">
    <location>
        <begin position="175"/>
        <end position="233"/>
    </location>
</feature>
<comment type="caution">
    <text evidence="2">The sequence shown here is derived from an EMBL/GenBank/DDBJ whole genome shotgun (WGS) entry which is preliminary data.</text>
</comment>
<dbReference type="EMBL" id="JBJJXI010000059">
    <property type="protein sequence ID" value="KAL3398486.1"/>
    <property type="molecule type" value="Genomic_DNA"/>
</dbReference>
<accession>A0ABD2X154</accession>
<dbReference type="AlphaFoldDB" id="A0ABD2X154"/>
<organism evidence="2 3">
    <name type="scientific">Trichogramma kaykai</name>
    <dbReference type="NCBI Taxonomy" id="54128"/>
    <lineage>
        <taxon>Eukaryota</taxon>
        <taxon>Metazoa</taxon>
        <taxon>Ecdysozoa</taxon>
        <taxon>Arthropoda</taxon>
        <taxon>Hexapoda</taxon>
        <taxon>Insecta</taxon>
        <taxon>Pterygota</taxon>
        <taxon>Neoptera</taxon>
        <taxon>Endopterygota</taxon>
        <taxon>Hymenoptera</taxon>
        <taxon>Apocrita</taxon>
        <taxon>Proctotrupomorpha</taxon>
        <taxon>Chalcidoidea</taxon>
        <taxon>Trichogrammatidae</taxon>
        <taxon>Trichogramma</taxon>
    </lineage>
</organism>
<sequence>MAAAVESALFKRLLKGETLGATHIIEHAIHTKDDAPINARPYRFPAALREELHRQVNEMLETGIIETSESSYRSNIFLVPKPPDKEGNKSKDYNKSVRIRCSNNTQNIVINTAVLIKLNDSCVIDNEWARHEMLFNDPIIPDLDIFSSDKEMNHCIALVGAIWNSVTQLLLHFGQRRREREREEERQRLEREREEARIQAQQTRPTESEESEEPLLRKKRPAPQIPTAPIYPPIRMSML</sequence>
<dbReference type="GO" id="GO:0071897">
    <property type="term" value="P:DNA biosynthetic process"/>
    <property type="evidence" value="ECO:0007669"/>
    <property type="project" value="UniProtKB-ARBA"/>
</dbReference>
<feature type="compositionally biased region" description="Pro residues" evidence="1">
    <location>
        <begin position="223"/>
        <end position="232"/>
    </location>
</feature>
<reference evidence="2 3" key="1">
    <citation type="journal article" date="2024" name="bioRxiv">
        <title>A reference genome for Trichogramma kaykai: A tiny desert-dwelling parasitoid wasp with competing sex-ratio distorters.</title>
        <authorList>
            <person name="Culotta J."/>
            <person name="Lindsey A.R."/>
        </authorList>
    </citation>
    <scope>NUCLEOTIDE SEQUENCE [LARGE SCALE GENOMIC DNA]</scope>
    <source>
        <strain evidence="2 3">KSX58</strain>
    </source>
</reference>
<dbReference type="SUPFAM" id="SSF56672">
    <property type="entry name" value="DNA/RNA polymerases"/>
    <property type="match status" value="1"/>
</dbReference>
<dbReference type="Proteomes" id="UP001627154">
    <property type="component" value="Unassembled WGS sequence"/>
</dbReference>
<feature type="compositionally biased region" description="Basic and acidic residues" evidence="1">
    <location>
        <begin position="176"/>
        <end position="197"/>
    </location>
</feature>
<name>A0ABD2X154_9HYME</name>
<evidence type="ECO:0000313" key="3">
    <source>
        <dbReference type="Proteomes" id="UP001627154"/>
    </source>
</evidence>
<keyword evidence="3" id="KW-1185">Reference proteome</keyword>
<evidence type="ECO:0000256" key="1">
    <source>
        <dbReference type="SAM" id="MobiDB-lite"/>
    </source>
</evidence>
<protein>
    <submittedName>
        <fullName evidence="2">Uncharacterized protein</fullName>
    </submittedName>
</protein>
<proteinExistence type="predicted"/>